<keyword evidence="3 5" id="KW-0808">Transferase</keyword>
<dbReference type="STRING" id="153496.A0U89_11260"/>
<dbReference type="GO" id="GO:0046677">
    <property type="term" value="P:response to antibiotic"/>
    <property type="evidence" value="ECO:0007669"/>
    <property type="project" value="UniProtKB-KW"/>
</dbReference>
<dbReference type="InterPro" id="IPR028345">
    <property type="entry name" value="Antibiotic_NAT-like"/>
</dbReference>
<sequence>MSAKETALIARSAHPITTEHLRHDMQALGLRNGETVILHCALSKLGWVSGGARSIIEAVLQILGPDGTLVMPAQSGDLSDPASWQNPPVPRAWWPQIRQSTPPFDPRLTPTYGIGRVPELFRLWPETQRSFHPTCSFSACGPLADIILKEQPLDDPFGESSPLARLYEIDARVLMLGVGFQSCTALHLAERRVWPQARRLADGSPMIVNGERVWVEYSLPETEIAPFAPIEEVLRNERKLSEHKAGSGNAMLASCRDVIDTAVTHWRSNRA</sequence>
<accession>A0A1D8UVG3</accession>
<evidence type="ECO:0000256" key="4">
    <source>
        <dbReference type="ARBA" id="ARBA00023315"/>
    </source>
</evidence>
<dbReference type="EC" id="2.3.1.-" evidence="5"/>
<protein>
    <recommendedName>
        <fullName evidence="2 5">Aminoglycoside N(3)-acetyltransferase</fullName>
        <ecNumber evidence="5">2.3.1.-</ecNumber>
    </recommendedName>
</protein>
<dbReference type="AlphaFoldDB" id="A0A1D8UVG3"/>
<dbReference type="RefSeq" id="WP_227004217.1">
    <property type="nucleotide sequence ID" value="NZ_BJVW01000001.1"/>
</dbReference>
<organism evidence="6 7">
    <name type="scientific">Kozakia baliensis</name>
    <dbReference type="NCBI Taxonomy" id="153496"/>
    <lineage>
        <taxon>Bacteria</taxon>
        <taxon>Pseudomonadati</taxon>
        <taxon>Pseudomonadota</taxon>
        <taxon>Alphaproteobacteria</taxon>
        <taxon>Acetobacterales</taxon>
        <taxon>Acetobacteraceae</taxon>
        <taxon>Kozakia</taxon>
    </lineage>
</organism>
<keyword evidence="4 5" id="KW-0012">Acyltransferase</keyword>
<comment type="catalytic activity">
    <reaction evidence="5">
        <text>a 2-deoxystreptamine antibiotic + acetyl-CoA = an N(3)-acetyl-2-deoxystreptamine antibiotic + CoA + H(+)</text>
        <dbReference type="Rhea" id="RHEA:12665"/>
        <dbReference type="ChEBI" id="CHEBI:15378"/>
        <dbReference type="ChEBI" id="CHEBI:57287"/>
        <dbReference type="ChEBI" id="CHEBI:57288"/>
        <dbReference type="ChEBI" id="CHEBI:57921"/>
        <dbReference type="ChEBI" id="CHEBI:77452"/>
        <dbReference type="EC" id="2.3.1.81"/>
    </reaction>
</comment>
<name>A0A1D8UVG3_9PROT</name>
<dbReference type="InterPro" id="IPR003679">
    <property type="entry name" value="Amioglycoside_AcTrfase"/>
</dbReference>
<evidence type="ECO:0000256" key="2">
    <source>
        <dbReference type="ARBA" id="ARBA00012882"/>
    </source>
</evidence>
<proteinExistence type="inferred from homology"/>
<dbReference type="GO" id="GO:0046353">
    <property type="term" value="F:aminoglycoside 3-N-acetyltransferase activity"/>
    <property type="evidence" value="ECO:0007669"/>
    <property type="project" value="UniProtKB-EC"/>
</dbReference>
<evidence type="ECO:0000313" key="6">
    <source>
        <dbReference type="EMBL" id="AOX17630.1"/>
    </source>
</evidence>
<dbReference type="Pfam" id="PF02522">
    <property type="entry name" value="Antibiotic_NAT"/>
    <property type="match status" value="1"/>
</dbReference>
<dbReference type="PANTHER" id="PTHR11104:SF0">
    <property type="entry name" value="SPBETA PROPHAGE-DERIVED AMINOGLYCOSIDE N(3')-ACETYLTRANSFERASE-LIKE PROTEIN YOKD"/>
    <property type="match status" value="1"/>
</dbReference>
<dbReference type="PANTHER" id="PTHR11104">
    <property type="entry name" value="AMINOGLYCOSIDE N3-ACETYLTRANSFERASE"/>
    <property type="match status" value="1"/>
</dbReference>
<dbReference type="KEGG" id="kba:A0U89_11260"/>
<keyword evidence="5" id="KW-0046">Antibiotic resistance</keyword>
<reference evidence="6 7" key="1">
    <citation type="journal article" date="2016" name="Microb. Cell Fact.">
        <title>Dissection of exopolysaccharide biosynthesis in Kozakia baliensis.</title>
        <authorList>
            <person name="Brandt J.U."/>
            <person name="Jakob F."/>
            <person name="Behr J."/>
            <person name="Geissler A.J."/>
            <person name="Vogel R.F."/>
        </authorList>
    </citation>
    <scope>NUCLEOTIDE SEQUENCE [LARGE SCALE GENOMIC DNA]</scope>
    <source>
        <strain evidence="6 7">DSM 14400</strain>
    </source>
</reference>
<dbReference type="Proteomes" id="UP000179145">
    <property type="component" value="Chromosome"/>
</dbReference>
<gene>
    <name evidence="6" type="ORF">A0U89_11260</name>
</gene>
<keyword evidence="7" id="KW-1185">Reference proteome</keyword>
<dbReference type="eggNOG" id="COG2746">
    <property type="taxonomic scope" value="Bacteria"/>
</dbReference>
<evidence type="ECO:0000256" key="1">
    <source>
        <dbReference type="ARBA" id="ARBA00006383"/>
    </source>
</evidence>
<dbReference type="EMBL" id="CP014674">
    <property type="protein sequence ID" value="AOX17630.1"/>
    <property type="molecule type" value="Genomic_DNA"/>
</dbReference>
<evidence type="ECO:0000313" key="7">
    <source>
        <dbReference type="Proteomes" id="UP000179145"/>
    </source>
</evidence>
<evidence type="ECO:0000256" key="5">
    <source>
        <dbReference type="RuleBase" id="RU365031"/>
    </source>
</evidence>
<dbReference type="SUPFAM" id="SSF110710">
    <property type="entry name" value="TTHA0583/YokD-like"/>
    <property type="match status" value="1"/>
</dbReference>
<comment type="similarity">
    <text evidence="1 5">Belongs to the antibiotic N-acetyltransferase family.</text>
</comment>
<evidence type="ECO:0000256" key="3">
    <source>
        <dbReference type="ARBA" id="ARBA00022679"/>
    </source>
</evidence>